<evidence type="ECO:0000256" key="5">
    <source>
        <dbReference type="SAM" id="MobiDB-lite"/>
    </source>
</evidence>
<keyword evidence="8" id="KW-1185">Reference proteome</keyword>
<evidence type="ECO:0000313" key="6">
    <source>
        <dbReference type="EMBL" id="KAH7639771.1"/>
    </source>
</evidence>
<dbReference type="Proteomes" id="UP000790347">
    <property type="component" value="Unassembled WGS sequence"/>
</dbReference>
<reference evidence="6" key="3">
    <citation type="journal article" date="2021" name="World Allergy Organ. J.">
        <title>Chromosome-level assembly of Dermatophagoides farinae genome and transcriptome reveals two novel allergens Der f 37 and Der f 39.</title>
        <authorList>
            <person name="Chen J."/>
            <person name="Cai Z."/>
            <person name="Fan D."/>
            <person name="Hu J."/>
            <person name="Hou Y."/>
            <person name="He Y."/>
            <person name="Zhang Z."/>
            <person name="Zhao Z."/>
            <person name="Gao P."/>
            <person name="Hu W."/>
            <person name="Sun J."/>
            <person name="Li J."/>
            <person name="Ji K."/>
        </authorList>
    </citation>
    <scope>NUCLEOTIDE SEQUENCE</scope>
    <source>
        <strain evidence="6">JKM2019</strain>
    </source>
</reference>
<evidence type="ECO:0000256" key="1">
    <source>
        <dbReference type="ARBA" id="ARBA00004656"/>
    </source>
</evidence>
<dbReference type="GO" id="GO:0099078">
    <property type="term" value="C:BORC complex"/>
    <property type="evidence" value="ECO:0007669"/>
    <property type="project" value="TreeGrafter"/>
</dbReference>
<feature type="region of interest" description="Disordered" evidence="5">
    <location>
        <begin position="127"/>
        <end position="172"/>
    </location>
</feature>
<reference evidence="7" key="1">
    <citation type="submission" date="2013-05" db="EMBL/GenBank/DDBJ databases">
        <authorList>
            <person name="Yim A.K.Y."/>
            <person name="Chan T.F."/>
            <person name="Ji K.M."/>
            <person name="Liu X.Y."/>
            <person name="Zhou J.W."/>
            <person name="Li R.Q."/>
            <person name="Yang K.Y."/>
            <person name="Li J."/>
            <person name="Li M."/>
            <person name="Law P.T.W."/>
            <person name="Wu Y.L."/>
            <person name="Cai Z.L."/>
            <person name="Qin H."/>
            <person name="Bao Y."/>
            <person name="Leung R.K.K."/>
            <person name="Ng P.K.S."/>
            <person name="Zou J."/>
            <person name="Zhong X.J."/>
            <person name="Ran P.X."/>
            <person name="Zhong N.S."/>
            <person name="Liu Z.G."/>
            <person name="Tsui S.K.W."/>
        </authorList>
    </citation>
    <scope>NUCLEOTIDE SEQUENCE</scope>
    <source>
        <strain evidence="7">Derf</strain>
        <tissue evidence="7">Whole organism</tissue>
    </source>
</reference>
<name>A0A922HMT5_DERFA</name>
<keyword evidence="3" id="KW-0472">Membrane</keyword>
<dbReference type="PANTHER" id="PTHR21146">
    <property type="entry name" value="MEF2B PROTEIN"/>
    <property type="match status" value="1"/>
</dbReference>
<comment type="similarity">
    <text evidence="2">Belongs to the BORCS8 family.</text>
</comment>
<reference evidence="6" key="2">
    <citation type="submission" date="2020-06" db="EMBL/GenBank/DDBJ databases">
        <authorList>
            <person name="Ji K."/>
            <person name="Li J."/>
        </authorList>
    </citation>
    <scope>NUCLEOTIDE SEQUENCE</scope>
    <source>
        <strain evidence="6">JKM2019</strain>
        <tissue evidence="6">Whole body</tissue>
    </source>
</reference>
<reference evidence="7" key="4">
    <citation type="journal article" date="2022" name="Res Sq">
        <title>Comparative Genomics Reveals Insights into the Divergent Evolution of Astigmatic Mites and Household Pest Adaptations.</title>
        <authorList>
            <person name="Xiong Q."/>
            <person name="Wan A.T.-Y."/>
            <person name="Liu X.-Y."/>
            <person name="Fung C.S.-H."/>
            <person name="Xiao X."/>
            <person name="Malainual N."/>
            <person name="Hou J."/>
            <person name="Wang L."/>
            <person name="Wang M."/>
            <person name="Yang K."/>
            <person name="Cui Y."/>
            <person name="Leung E."/>
            <person name="Nong W."/>
            <person name="Shin S.-K."/>
            <person name="Au S."/>
            <person name="Jeong K.Y."/>
            <person name="Chew F.T."/>
            <person name="Hui J."/>
            <person name="Leung T.F."/>
            <person name="Tungtrongchitr A."/>
            <person name="Zhong N."/>
            <person name="Liu Z."/>
            <person name="Tsui S."/>
        </authorList>
    </citation>
    <scope>NUCLEOTIDE SEQUENCE</scope>
    <source>
        <strain evidence="7">Derf</strain>
        <tissue evidence="7">Whole organism</tissue>
    </source>
</reference>
<feature type="compositionally biased region" description="Polar residues" evidence="5">
    <location>
        <begin position="149"/>
        <end position="162"/>
    </location>
</feature>
<evidence type="ECO:0000313" key="7">
    <source>
        <dbReference type="EMBL" id="KAH9491069.1"/>
    </source>
</evidence>
<dbReference type="AlphaFoldDB" id="A0A922HMT5"/>
<protein>
    <submittedName>
        <fullName evidence="7">BLOC-1- complex subunit 8</fullName>
    </submittedName>
    <submittedName>
        <fullName evidence="6">Bloc-1-related complex subunit 8</fullName>
    </submittedName>
</protein>
<sequence length="263" mass="29963">MFAINQNYDSIDGELIRKARKTCDKITESIYVTANEPTLACYRIQEHIHRSVPVLAQKKDEMIRNESILKGLLYDIEYTKDSIESLSGSKDSLDNIQRLLKDSIYFKQQADYDENVRRRVQEKLRNTISTELLPSSPHQPKNDLKSETSSKSTANDASQQKQSTHRIRISNSNRFNRFSTSFDFSHSLPMVASSVSADLRSLINQFTSKDSGINNQQNIVSDNGQKPNTVTTSKSLYTLQENLNLTEDENSQTTNSQSKKPEE</sequence>
<gene>
    <name evidence="7" type="primary">MEF2BNB</name>
    <name evidence="7" type="ORF">DERF_015805</name>
    <name evidence="6" type="ORF">HUG17_3804</name>
</gene>
<dbReference type="GO" id="GO:0005765">
    <property type="term" value="C:lysosomal membrane"/>
    <property type="evidence" value="ECO:0007669"/>
    <property type="project" value="UniProtKB-SubCell"/>
</dbReference>
<organism evidence="7 8">
    <name type="scientific">Dermatophagoides farinae</name>
    <name type="common">American house dust mite</name>
    <dbReference type="NCBI Taxonomy" id="6954"/>
    <lineage>
        <taxon>Eukaryota</taxon>
        <taxon>Metazoa</taxon>
        <taxon>Ecdysozoa</taxon>
        <taxon>Arthropoda</taxon>
        <taxon>Chelicerata</taxon>
        <taxon>Arachnida</taxon>
        <taxon>Acari</taxon>
        <taxon>Acariformes</taxon>
        <taxon>Sarcoptiformes</taxon>
        <taxon>Astigmata</taxon>
        <taxon>Psoroptidia</taxon>
        <taxon>Analgoidea</taxon>
        <taxon>Pyroglyphidae</taxon>
        <taxon>Dermatophagoidinae</taxon>
        <taxon>Dermatophagoides</taxon>
    </lineage>
</organism>
<evidence type="ECO:0000256" key="4">
    <source>
        <dbReference type="ARBA" id="ARBA00023228"/>
    </source>
</evidence>
<dbReference type="InterPro" id="IPR019320">
    <property type="entry name" value="BORCS8"/>
</dbReference>
<feature type="region of interest" description="Disordered" evidence="5">
    <location>
        <begin position="243"/>
        <end position="263"/>
    </location>
</feature>
<evidence type="ECO:0000256" key="3">
    <source>
        <dbReference type="ARBA" id="ARBA00023136"/>
    </source>
</evidence>
<dbReference type="OrthoDB" id="10044187at2759"/>
<dbReference type="EMBL" id="ASGP02000009">
    <property type="protein sequence ID" value="KAH9491069.1"/>
    <property type="molecule type" value="Genomic_DNA"/>
</dbReference>
<comment type="subcellular location">
    <subcellularLocation>
        <location evidence="1">Lysosome membrane</location>
    </subcellularLocation>
</comment>
<dbReference type="Proteomes" id="UP000828236">
    <property type="component" value="Unassembled WGS sequence"/>
</dbReference>
<dbReference type="EMBL" id="SDOV01000007">
    <property type="protein sequence ID" value="KAH7639771.1"/>
    <property type="molecule type" value="Genomic_DNA"/>
</dbReference>
<proteinExistence type="inferred from homology"/>
<accession>A0A922HMT5</accession>
<dbReference type="PANTHER" id="PTHR21146:SF0">
    <property type="entry name" value="BLOC-1-RELATED COMPLEX SUBUNIT 8"/>
    <property type="match status" value="1"/>
</dbReference>
<evidence type="ECO:0000313" key="8">
    <source>
        <dbReference type="Proteomes" id="UP000790347"/>
    </source>
</evidence>
<feature type="compositionally biased region" description="Polar residues" evidence="5">
    <location>
        <begin position="127"/>
        <end position="139"/>
    </location>
</feature>
<keyword evidence="4" id="KW-0458">Lysosome</keyword>
<dbReference type="Pfam" id="PF10167">
    <property type="entry name" value="BORCS8"/>
    <property type="match status" value="1"/>
</dbReference>
<evidence type="ECO:0000256" key="2">
    <source>
        <dbReference type="ARBA" id="ARBA00010463"/>
    </source>
</evidence>
<comment type="caution">
    <text evidence="7">The sequence shown here is derived from an EMBL/GenBank/DDBJ whole genome shotgun (WGS) entry which is preliminary data.</text>
</comment>